<dbReference type="GO" id="GO:0003677">
    <property type="term" value="F:DNA binding"/>
    <property type="evidence" value="ECO:0007669"/>
    <property type="project" value="UniProtKB-KW"/>
</dbReference>
<evidence type="ECO:0000256" key="4">
    <source>
        <dbReference type="ARBA" id="ARBA00022833"/>
    </source>
</evidence>
<comment type="similarity">
    <text evidence="1">Belongs to the replication factor A protein 1 family.</text>
</comment>
<evidence type="ECO:0000256" key="2">
    <source>
        <dbReference type="ARBA" id="ARBA00022723"/>
    </source>
</evidence>
<dbReference type="Gene3D" id="2.40.50.140">
    <property type="entry name" value="Nucleic acid-binding proteins"/>
    <property type="match status" value="2"/>
</dbReference>
<dbReference type="Pfam" id="PF08646">
    <property type="entry name" value="Rep_fac-A_C"/>
    <property type="match status" value="1"/>
</dbReference>
<dbReference type="OrthoDB" id="682525at2759"/>
<accession>A0A9W7XB69</accession>
<dbReference type="CDD" id="cd04476">
    <property type="entry name" value="RPA1_DBD_C"/>
    <property type="match status" value="1"/>
</dbReference>
<comment type="caution">
    <text evidence="8">The sequence shown here is derived from an EMBL/GenBank/DDBJ whole genome shotgun (WGS) entry which is preliminary data.</text>
</comment>
<dbReference type="GO" id="GO:0005634">
    <property type="term" value="C:nucleus"/>
    <property type="evidence" value="ECO:0007669"/>
    <property type="project" value="InterPro"/>
</dbReference>
<dbReference type="InterPro" id="IPR013955">
    <property type="entry name" value="Rep_factor-A_C"/>
</dbReference>
<protein>
    <recommendedName>
        <fullName evidence="10">Replication factor A C-terminal domain-containing protein</fullName>
    </recommendedName>
</protein>
<keyword evidence="5" id="KW-0238">DNA-binding</keyword>
<feature type="domain" description="Replication factor A C-terminal" evidence="7">
    <location>
        <begin position="104"/>
        <end position="253"/>
    </location>
</feature>
<evidence type="ECO:0000259" key="6">
    <source>
        <dbReference type="Pfam" id="PF04057"/>
    </source>
</evidence>
<keyword evidence="3" id="KW-0863">Zinc-finger</keyword>
<organism evidence="8 9">
    <name type="scientific">Paspalum vaginatum</name>
    <name type="common">seashore paspalum</name>
    <dbReference type="NCBI Taxonomy" id="158149"/>
    <lineage>
        <taxon>Eukaryota</taxon>
        <taxon>Viridiplantae</taxon>
        <taxon>Streptophyta</taxon>
        <taxon>Embryophyta</taxon>
        <taxon>Tracheophyta</taxon>
        <taxon>Spermatophyta</taxon>
        <taxon>Magnoliopsida</taxon>
        <taxon>Liliopsida</taxon>
        <taxon>Poales</taxon>
        <taxon>Poaceae</taxon>
        <taxon>PACMAD clade</taxon>
        <taxon>Panicoideae</taxon>
        <taxon>Andropogonodae</taxon>
        <taxon>Paspaleae</taxon>
        <taxon>Paspalinae</taxon>
        <taxon>Paspalum</taxon>
    </lineage>
</organism>
<keyword evidence="2" id="KW-0479">Metal-binding</keyword>
<dbReference type="AlphaFoldDB" id="A0A9W7XB69"/>
<dbReference type="EMBL" id="MU629719">
    <property type="protein sequence ID" value="KAJ1255408.1"/>
    <property type="molecule type" value="Genomic_DNA"/>
</dbReference>
<feature type="domain" description="Replication factor-A protein 1 N-terminal" evidence="6">
    <location>
        <begin position="1"/>
        <end position="46"/>
    </location>
</feature>
<proteinExistence type="inferred from homology"/>
<keyword evidence="4" id="KW-0862">Zinc</keyword>
<dbReference type="InterPro" id="IPR012340">
    <property type="entry name" value="NA-bd_OB-fold"/>
</dbReference>
<sequence length="254" mass="28328">MLAISESPRVRDGTVRKGSVVRILEFTCSSILFRRIIIVMKLDVLQSEHDIIGNSKIYDPNLLASAVQVNTGTYSSGRANQIAWKIVAEMTNVLGCLVKPELVIVKATLSIMNTESLCYAACPMVVNGRQCCQEVASNGGGWWRCNRCNLTFVACDYRYMISVQLEDSTGEMHATASEEVGKDIFGCTAKELYLMKYEKQDHAQFDKIVRGVQFREYLFKAKLNPEALSDKNIPECTIVGVETVNPTAESHRLL</sequence>
<feature type="non-terminal residue" evidence="8">
    <location>
        <position position="254"/>
    </location>
</feature>
<keyword evidence="9" id="KW-1185">Reference proteome</keyword>
<evidence type="ECO:0000313" key="8">
    <source>
        <dbReference type="EMBL" id="KAJ1255408.1"/>
    </source>
</evidence>
<dbReference type="InterPro" id="IPR047192">
    <property type="entry name" value="Euk_RPA1_DBD_C"/>
</dbReference>
<name>A0A9W7XB69_9POAL</name>
<evidence type="ECO:0000256" key="5">
    <source>
        <dbReference type="ARBA" id="ARBA00023125"/>
    </source>
</evidence>
<dbReference type="Pfam" id="PF04057">
    <property type="entry name" value="Rep-A_N"/>
    <property type="match status" value="1"/>
</dbReference>
<gene>
    <name evidence="8" type="ORF">BS78_K240200</name>
</gene>
<evidence type="ECO:0000313" key="9">
    <source>
        <dbReference type="Proteomes" id="UP001164776"/>
    </source>
</evidence>
<evidence type="ECO:0000256" key="1">
    <source>
        <dbReference type="ARBA" id="ARBA00005690"/>
    </source>
</evidence>
<dbReference type="Proteomes" id="UP001164776">
    <property type="component" value="Unassembled WGS sequence"/>
</dbReference>
<dbReference type="InterPro" id="IPR007199">
    <property type="entry name" value="Rep_factor-A_N"/>
</dbReference>
<evidence type="ECO:0000259" key="7">
    <source>
        <dbReference type="Pfam" id="PF08646"/>
    </source>
</evidence>
<evidence type="ECO:0000256" key="3">
    <source>
        <dbReference type="ARBA" id="ARBA00022771"/>
    </source>
</evidence>
<dbReference type="GO" id="GO:0008270">
    <property type="term" value="F:zinc ion binding"/>
    <property type="evidence" value="ECO:0007669"/>
    <property type="project" value="UniProtKB-KW"/>
</dbReference>
<reference evidence="8 9" key="1">
    <citation type="submission" date="2022-10" db="EMBL/GenBank/DDBJ databases">
        <title>WGS assembly of Paspalum vaginatum 540-79.</title>
        <authorList>
            <person name="Sun G."/>
            <person name="Wase N."/>
            <person name="Shu S."/>
            <person name="Jenkins J."/>
            <person name="Zhou B."/>
            <person name="Torres-Rodriguez J."/>
            <person name="Chen C."/>
            <person name="Sandor L."/>
            <person name="Plott C."/>
            <person name="Yoshinga Y."/>
            <person name="Daum C."/>
            <person name="Qi P."/>
            <person name="Barry K."/>
            <person name="Lipzen A."/>
            <person name="Berry L."/>
            <person name="Pedersen C."/>
            <person name="Gottilla T."/>
            <person name="Foltz A."/>
            <person name="Yu H."/>
            <person name="O'Malley R."/>
            <person name="Zhang C."/>
            <person name="Devos K."/>
            <person name="Sigmon B."/>
            <person name="Yu B."/>
            <person name="Obata T."/>
            <person name="Schmutz J."/>
            <person name="Schnable J."/>
        </authorList>
    </citation>
    <scope>NUCLEOTIDE SEQUENCE [LARGE SCALE GENOMIC DNA]</scope>
    <source>
        <strain evidence="9">cv. 540-79</strain>
    </source>
</reference>
<dbReference type="SUPFAM" id="SSF50249">
    <property type="entry name" value="Nucleic acid-binding proteins"/>
    <property type="match status" value="2"/>
</dbReference>
<dbReference type="FunFam" id="2.40.50.140:FF:000090">
    <property type="entry name" value="Replication protein A subunit"/>
    <property type="match status" value="1"/>
</dbReference>
<dbReference type="GO" id="GO:0006260">
    <property type="term" value="P:DNA replication"/>
    <property type="evidence" value="ECO:0007669"/>
    <property type="project" value="InterPro"/>
</dbReference>
<evidence type="ECO:0008006" key="10">
    <source>
        <dbReference type="Google" id="ProtNLM"/>
    </source>
</evidence>